<keyword evidence="5" id="KW-0735">Signal-anchor</keyword>
<dbReference type="InterPro" id="IPR005331">
    <property type="entry name" value="Sulfotransferase"/>
</dbReference>
<dbReference type="SUPFAM" id="SSF52540">
    <property type="entry name" value="P-loop containing nucleoside triphosphate hydrolases"/>
    <property type="match status" value="1"/>
</dbReference>
<evidence type="ECO:0000313" key="12">
    <source>
        <dbReference type="Proteomes" id="UP001152795"/>
    </source>
</evidence>
<dbReference type="InterPro" id="IPR007734">
    <property type="entry name" value="Heparan_SO4_2-O-STrfase"/>
</dbReference>
<dbReference type="GO" id="GO:0000139">
    <property type="term" value="C:Golgi membrane"/>
    <property type="evidence" value="ECO:0007669"/>
    <property type="project" value="UniProtKB-SubCell"/>
</dbReference>
<dbReference type="Proteomes" id="UP001152795">
    <property type="component" value="Unassembled WGS sequence"/>
</dbReference>
<keyword evidence="4" id="KW-0812">Transmembrane</keyword>
<organism evidence="11 12">
    <name type="scientific">Paramuricea clavata</name>
    <name type="common">Red gorgonian</name>
    <name type="synonym">Violescent sea-whip</name>
    <dbReference type="NCBI Taxonomy" id="317549"/>
    <lineage>
        <taxon>Eukaryota</taxon>
        <taxon>Metazoa</taxon>
        <taxon>Cnidaria</taxon>
        <taxon>Anthozoa</taxon>
        <taxon>Octocorallia</taxon>
        <taxon>Malacalcyonacea</taxon>
        <taxon>Plexauridae</taxon>
        <taxon>Paramuricea</taxon>
    </lineage>
</organism>
<evidence type="ECO:0000256" key="1">
    <source>
        <dbReference type="ARBA" id="ARBA00004323"/>
    </source>
</evidence>
<dbReference type="Gene3D" id="3.40.50.300">
    <property type="entry name" value="P-loop containing nucleotide triphosphate hydrolases"/>
    <property type="match status" value="1"/>
</dbReference>
<proteinExistence type="inferred from homology"/>
<evidence type="ECO:0000256" key="2">
    <source>
        <dbReference type="ARBA" id="ARBA00010569"/>
    </source>
</evidence>
<evidence type="ECO:0000256" key="10">
    <source>
        <dbReference type="ARBA" id="ARBA00023180"/>
    </source>
</evidence>
<dbReference type="GO" id="GO:0004394">
    <property type="term" value="F:heparan sulfate 2-sulfotransferase activity"/>
    <property type="evidence" value="ECO:0007669"/>
    <property type="project" value="UniProtKB-ARBA"/>
</dbReference>
<dbReference type="FunFam" id="3.40.50.300:FF:001418">
    <property type="entry name" value="Heparan sulfate 2-o-sulfotransferase"/>
    <property type="match status" value="1"/>
</dbReference>
<dbReference type="EMBL" id="CACRXK020014119">
    <property type="protein sequence ID" value="CAB4026289.1"/>
    <property type="molecule type" value="Genomic_DNA"/>
</dbReference>
<keyword evidence="9" id="KW-1015">Disulfide bond</keyword>
<dbReference type="PANTHER" id="PTHR12129:SF17">
    <property type="entry name" value="HEPARAN SULFATE 2-O-SULFOTRANSFERASE 1"/>
    <property type="match status" value="1"/>
</dbReference>
<gene>
    <name evidence="11" type="ORF">PACLA_8A008056</name>
</gene>
<evidence type="ECO:0000256" key="5">
    <source>
        <dbReference type="ARBA" id="ARBA00022968"/>
    </source>
</evidence>
<reference evidence="11" key="1">
    <citation type="submission" date="2020-04" db="EMBL/GenBank/DDBJ databases">
        <authorList>
            <person name="Alioto T."/>
            <person name="Alioto T."/>
            <person name="Gomez Garrido J."/>
        </authorList>
    </citation>
    <scope>NUCLEOTIDE SEQUENCE</scope>
    <source>
        <strain evidence="11">A484AB</strain>
    </source>
</reference>
<dbReference type="PANTHER" id="PTHR12129">
    <property type="entry name" value="HEPARAN SULFATE 2-O-SULFOTRANSFERASE"/>
    <property type="match status" value="1"/>
</dbReference>
<evidence type="ECO:0000313" key="11">
    <source>
        <dbReference type="EMBL" id="CAB4026289.1"/>
    </source>
</evidence>
<comment type="caution">
    <text evidence="11">The sequence shown here is derived from an EMBL/GenBank/DDBJ whole genome shotgun (WGS) entry which is preliminary data.</text>
</comment>
<comment type="similarity">
    <text evidence="2">Belongs to the sulfotransferase 3 family.</text>
</comment>
<accession>A0A6S7L1G1</accession>
<evidence type="ECO:0000256" key="8">
    <source>
        <dbReference type="ARBA" id="ARBA00023136"/>
    </source>
</evidence>
<keyword evidence="3" id="KW-0808">Transferase</keyword>
<dbReference type="GO" id="GO:0009101">
    <property type="term" value="P:glycoprotein biosynthetic process"/>
    <property type="evidence" value="ECO:0007669"/>
    <property type="project" value="UniProtKB-ARBA"/>
</dbReference>
<keyword evidence="10" id="KW-0325">Glycoprotein</keyword>
<protein>
    <submittedName>
        <fullName evidence="11">Heparan sulfate 2-O-sulfotransferase 1</fullName>
    </submittedName>
</protein>
<evidence type="ECO:0000256" key="4">
    <source>
        <dbReference type="ARBA" id="ARBA00022692"/>
    </source>
</evidence>
<dbReference type="InterPro" id="IPR027417">
    <property type="entry name" value="P-loop_NTPase"/>
</dbReference>
<dbReference type="Pfam" id="PF03567">
    <property type="entry name" value="Sulfotransfer_2"/>
    <property type="match status" value="1"/>
</dbReference>
<evidence type="ECO:0000256" key="7">
    <source>
        <dbReference type="ARBA" id="ARBA00023034"/>
    </source>
</evidence>
<evidence type="ECO:0000256" key="3">
    <source>
        <dbReference type="ARBA" id="ARBA00022679"/>
    </source>
</evidence>
<evidence type="ECO:0000256" key="9">
    <source>
        <dbReference type="ARBA" id="ARBA00023157"/>
    </source>
</evidence>
<evidence type="ECO:0000256" key="6">
    <source>
        <dbReference type="ARBA" id="ARBA00022989"/>
    </source>
</evidence>
<keyword evidence="8" id="KW-0472">Membrane</keyword>
<keyword evidence="12" id="KW-1185">Reference proteome</keyword>
<keyword evidence="7" id="KW-0333">Golgi apparatus</keyword>
<feature type="non-terminal residue" evidence="11">
    <location>
        <position position="1"/>
    </location>
</feature>
<sequence length="323" mass="37699">MNVMFWRNHATSKLLLLSFAVGVFMILEVQIQRLQTQVQLLSRVQGYKTHIGLEEKEFLDSNNEKNEEFVKDTIDNWDSEDDAEEEDIDDTHFSIGSSKFEMKIDKNMLAPSGERTIIFYNRVPKTGSTSFMGVVYALCSKINYHVIHLNVSKNYHVMSIADQMRFAKNITTWTAKMPAFYHGHQSFLDFAKLGFAKKPLYINIVRRPLERLVSYYYFLRHGDDFRPGLRRARQGNQESFDDCVVRGHRDCQNDRLWLQIPFFCGQHPDCWEPGNAWALQKAKENLLNNYLVVGVTERLTEFVAVMEVVLPRFFKGATKRFIL</sequence>
<comment type="subcellular location">
    <subcellularLocation>
        <location evidence="1">Golgi apparatus membrane</location>
        <topology evidence="1">Single-pass type II membrane protein</topology>
    </subcellularLocation>
</comment>
<keyword evidence="6" id="KW-1133">Transmembrane helix</keyword>
<dbReference type="AlphaFoldDB" id="A0A6S7L1G1"/>
<name>A0A6S7L1G1_PARCT</name>
<dbReference type="OrthoDB" id="10019582at2759"/>